<keyword evidence="2" id="KW-0418">Kinase</keyword>
<dbReference type="InterPro" id="IPR052898">
    <property type="entry name" value="ACAD10-like"/>
</dbReference>
<gene>
    <name evidence="2" type="ORF">GGR16_003442</name>
</gene>
<evidence type="ECO:0000313" key="2">
    <source>
        <dbReference type="EMBL" id="MBB4018395.1"/>
    </source>
</evidence>
<feature type="domain" description="Aminoglycoside phosphotransferase" evidence="1">
    <location>
        <begin position="36"/>
        <end position="257"/>
    </location>
</feature>
<dbReference type="AlphaFoldDB" id="A0A840BYI3"/>
<name>A0A840BYI3_9HYPH</name>
<sequence>MTTTVPARTPDTDFDPAALRRFLAQRFGGSADHFSWSRIGGGQSNPTYFVDFGDRRMVLRKQPNGEILRGAHAIDREYRVLNVLTATDVPVPRPILYHADAGLLGTPFYLMERLEGRVFHDCSLPELAPAERRGIYLGMAEALAKLHAVRPQDVGLADFGRPGSYFERQIARWSKQLHASPGDPVPALARVEAWLRENLPADDGMVAIAHGDFRLGNLLFHPEEPRVIGILDWELSTLGHPLADLGFCCMPWHTAPDEYGGILGLDHSGLGIPTRREFVAHYQAHAVPTAPLARFHVAFALFRFAVIFVGIADRARAGNAASADAARLGPLAGRFAERALEVIGTRDW</sequence>
<dbReference type="InterPro" id="IPR041726">
    <property type="entry name" value="ACAD10_11_N"/>
</dbReference>
<comment type="caution">
    <text evidence="2">The sequence shown here is derived from an EMBL/GenBank/DDBJ whole genome shotgun (WGS) entry which is preliminary data.</text>
</comment>
<accession>A0A840BYI3</accession>
<dbReference type="GO" id="GO:0016301">
    <property type="term" value="F:kinase activity"/>
    <property type="evidence" value="ECO:0007669"/>
    <property type="project" value="UniProtKB-KW"/>
</dbReference>
<dbReference type="CDD" id="cd05154">
    <property type="entry name" value="ACAD10_11_N-like"/>
    <property type="match status" value="1"/>
</dbReference>
<dbReference type="PANTHER" id="PTHR47829">
    <property type="entry name" value="HYDROLASE, PUTATIVE (AFU_ORTHOLOGUE AFUA_1G12880)-RELATED"/>
    <property type="match status" value="1"/>
</dbReference>
<dbReference type="Gene3D" id="3.30.200.20">
    <property type="entry name" value="Phosphorylase Kinase, domain 1"/>
    <property type="match status" value="1"/>
</dbReference>
<dbReference type="EMBL" id="JACIEN010000004">
    <property type="protein sequence ID" value="MBB4018395.1"/>
    <property type="molecule type" value="Genomic_DNA"/>
</dbReference>
<dbReference type="Pfam" id="PF01636">
    <property type="entry name" value="APH"/>
    <property type="match status" value="1"/>
</dbReference>
<dbReference type="PANTHER" id="PTHR47829:SF1">
    <property type="entry name" value="HAD FAMILY PHOSPHATASE"/>
    <property type="match status" value="1"/>
</dbReference>
<proteinExistence type="predicted"/>
<dbReference type="SUPFAM" id="SSF56112">
    <property type="entry name" value="Protein kinase-like (PK-like)"/>
    <property type="match status" value="1"/>
</dbReference>
<protein>
    <submittedName>
        <fullName evidence="2">Aminoglycoside phosphotransferase (APT) family kinase protein</fullName>
    </submittedName>
</protein>
<dbReference type="RefSeq" id="WP_183317364.1">
    <property type="nucleotide sequence ID" value="NZ_JACIEN010000004.1"/>
</dbReference>
<evidence type="ECO:0000313" key="3">
    <source>
        <dbReference type="Proteomes" id="UP000577362"/>
    </source>
</evidence>
<organism evidence="2 3">
    <name type="scientific">Chelatococcus caeni</name>
    <dbReference type="NCBI Taxonomy" id="1348468"/>
    <lineage>
        <taxon>Bacteria</taxon>
        <taxon>Pseudomonadati</taxon>
        <taxon>Pseudomonadota</taxon>
        <taxon>Alphaproteobacteria</taxon>
        <taxon>Hyphomicrobiales</taxon>
        <taxon>Chelatococcaceae</taxon>
        <taxon>Chelatococcus</taxon>
    </lineage>
</organism>
<reference evidence="2 3" key="1">
    <citation type="submission" date="2020-08" db="EMBL/GenBank/DDBJ databases">
        <title>Genomic Encyclopedia of Type Strains, Phase IV (KMG-IV): sequencing the most valuable type-strain genomes for metagenomic binning, comparative biology and taxonomic classification.</title>
        <authorList>
            <person name="Goeker M."/>
        </authorList>
    </citation>
    <scope>NUCLEOTIDE SEQUENCE [LARGE SCALE GENOMIC DNA]</scope>
    <source>
        <strain evidence="2 3">DSM 103737</strain>
    </source>
</reference>
<keyword evidence="2" id="KW-0808">Transferase</keyword>
<dbReference type="InterPro" id="IPR002575">
    <property type="entry name" value="Aminoglycoside_PTrfase"/>
</dbReference>
<keyword evidence="3" id="KW-1185">Reference proteome</keyword>
<dbReference type="Gene3D" id="3.90.1200.10">
    <property type="match status" value="1"/>
</dbReference>
<dbReference type="InterPro" id="IPR011009">
    <property type="entry name" value="Kinase-like_dom_sf"/>
</dbReference>
<dbReference type="Proteomes" id="UP000577362">
    <property type="component" value="Unassembled WGS sequence"/>
</dbReference>
<evidence type="ECO:0000259" key="1">
    <source>
        <dbReference type="Pfam" id="PF01636"/>
    </source>
</evidence>